<evidence type="ECO:0000256" key="4">
    <source>
        <dbReference type="ARBA" id="ARBA00023014"/>
    </source>
</evidence>
<evidence type="ECO:0000259" key="6">
    <source>
        <dbReference type="PROSITE" id="PS51656"/>
    </source>
</evidence>
<evidence type="ECO:0000313" key="8">
    <source>
        <dbReference type="Proteomes" id="UP000199266"/>
    </source>
</evidence>
<evidence type="ECO:0000313" key="7">
    <source>
        <dbReference type="EMBL" id="SDX86411.1"/>
    </source>
</evidence>
<feature type="domain" description="4Fe-4S ferredoxin-type" evidence="5">
    <location>
        <begin position="33"/>
        <end position="61"/>
    </location>
</feature>
<dbReference type="InterPro" id="IPR004108">
    <property type="entry name" value="Fe_hydrogenase_lsu_C"/>
</dbReference>
<dbReference type="Pfam" id="PF13237">
    <property type="entry name" value="Fer4_10"/>
    <property type="match status" value="1"/>
</dbReference>
<dbReference type="PANTHER" id="PTHR43560">
    <property type="entry name" value="ION-TRANSLOCATING OXIDOREDUCTASE COMPLEX SUBUNIT B"/>
    <property type="match status" value="1"/>
</dbReference>
<dbReference type="InterPro" id="IPR017896">
    <property type="entry name" value="4Fe4S_Fe-S-bd"/>
</dbReference>
<sequence length="439" mass="49512">MAHGVKIVETSCRGCVNCIKSCPTEAMRVIEGKVRILSEICIACGECLRRCTHRALLLEEDEWDYILSKRPMTLVTDPSFCTQFSWPPIPELMAQALFELNFEPIFDEYEAAYDVTALAVARAIESSSDNLRPLISTYCPAVVRLIQIKFHELIPHLVQVESPLETSIDLWRARSKRRDPVTLVSSCPARIAMVRSPVGRDISSAEFAISTSKLAREVLIGSGDPSKKVSVDYPFHAPRWIAWAKTGGESMHVRSFSSRPIKTLEVDGLRNVINLFQEMELGKLRGIDYIEARVCDLGCIGGIGNAESRFLSRIKIDNMEIDFDFNEENREELESIYDAKIWSLRERIVPIEQMPLGEDLAKAMERLKQLHAVYADLPHLDCGTCGRPSCRVMAEDIVKGEGSLDDCIFRLKERIADLSKEIYDLSKRLVHTMTPEGKS</sequence>
<dbReference type="InterPro" id="IPR050395">
    <property type="entry name" value="4Fe4S_Ferredoxin_RnfB"/>
</dbReference>
<evidence type="ECO:0000256" key="1">
    <source>
        <dbReference type="ARBA" id="ARBA00022485"/>
    </source>
</evidence>
<gene>
    <name evidence="7" type="ORF">SAMN03080603_00943</name>
</gene>
<dbReference type="Pfam" id="PF04060">
    <property type="entry name" value="FeS"/>
    <property type="match status" value="1"/>
</dbReference>
<dbReference type="SUPFAM" id="SSF54862">
    <property type="entry name" value="4Fe-4S ferredoxins"/>
    <property type="match status" value="1"/>
</dbReference>
<feature type="domain" description="4Fe-4S ferredoxin-type" evidence="5">
    <location>
        <begin position="3"/>
        <end position="32"/>
    </location>
</feature>
<dbReference type="Pfam" id="PF02906">
    <property type="entry name" value="Fe_hyd_lg_C"/>
    <property type="match status" value="1"/>
</dbReference>
<dbReference type="Gene3D" id="1.10.15.40">
    <property type="entry name" value="Electron transport complex subunit B, putative Fe-S cluster"/>
    <property type="match status" value="1"/>
</dbReference>
<dbReference type="PROSITE" id="PS51656">
    <property type="entry name" value="4FE4S"/>
    <property type="match status" value="1"/>
</dbReference>
<dbReference type="PROSITE" id="PS51379">
    <property type="entry name" value="4FE4S_FER_2"/>
    <property type="match status" value="2"/>
</dbReference>
<keyword evidence="4" id="KW-0411">Iron-sulfur</keyword>
<dbReference type="GO" id="GO:0046872">
    <property type="term" value="F:metal ion binding"/>
    <property type="evidence" value="ECO:0007669"/>
    <property type="project" value="UniProtKB-KW"/>
</dbReference>
<dbReference type="Proteomes" id="UP000199266">
    <property type="component" value="Unassembled WGS sequence"/>
</dbReference>
<dbReference type="InterPro" id="IPR009016">
    <property type="entry name" value="Fe_hydrogenase"/>
</dbReference>
<name>A0A1H3F612_9BACT</name>
<evidence type="ECO:0000256" key="3">
    <source>
        <dbReference type="ARBA" id="ARBA00023004"/>
    </source>
</evidence>
<dbReference type="SUPFAM" id="SSF53920">
    <property type="entry name" value="Fe-only hydrogenase"/>
    <property type="match status" value="1"/>
</dbReference>
<dbReference type="AlphaFoldDB" id="A0A1H3F612"/>
<proteinExistence type="predicted"/>
<dbReference type="PROSITE" id="PS00198">
    <property type="entry name" value="4FE4S_FER_1"/>
    <property type="match status" value="1"/>
</dbReference>
<dbReference type="InterPro" id="IPR007202">
    <property type="entry name" value="4Fe-4S_dom"/>
</dbReference>
<dbReference type="InterPro" id="IPR017900">
    <property type="entry name" value="4Fe4S_Fe_S_CS"/>
</dbReference>
<dbReference type="GO" id="GO:0051539">
    <property type="term" value="F:4 iron, 4 sulfur cluster binding"/>
    <property type="evidence" value="ECO:0007669"/>
    <property type="project" value="UniProtKB-KW"/>
</dbReference>
<dbReference type="Gene3D" id="3.30.70.20">
    <property type="match status" value="1"/>
</dbReference>
<keyword evidence="8" id="KW-1185">Reference proteome</keyword>
<keyword evidence="2" id="KW-0479">Metal-binding</keyword>
<feature type="domain" description="4Fe-4S" evidence="6">
    <location>
        <begin position="362"/>
        <end position="424"/>
    </location>
</feature>
<reference evidence="8" key="1">
    <citation type="submission" date="2016-10" db="EMBL/GenBank/DDBJ databases">
        <authorList>
            <person name="Varghese N."/>
            <person name="Submissions S."/>
        </authorList>
    </citation>
    <scope>NUCLEOTIDE SEQUENCE [LARGE SCALE GENOMIC DNA]</scope>
    <source>
        <strain evidence="8">DSM 13490</strain>
    </source>
</reference>
<dbReference type="PANTHER" id="PTHR43560:SF1">
    <property type="entry name" value="ION-TRANSLOCATING OXIDOREDUCTASE COMPLEX SUBUNIT B"/>
    <property type="match status" value="1"/>
</dbReference>
<dbReference type="Gene3D" id="3.40.950.10">
    <property type="entry name" value="Fe-only Hydrogenase (Larger Subunit), Chain L, domain 3"/>
    <property type="match status" value="1"/>
</dbReference>
<evidence type="ECO:0000256" key="2">
    <source>
        <dbReference type="ARBA" id="ARBA00022723"/>
    </source>
</evidence>
<protein>
    <submittedName>
        <fullName evidence="7">Iron only hydrogenase large subunit, C-terminal domain</fullName>
    </submittedName>
</protein>
<keyword evidence="1" id="KW-0004">4Fe-4S</keyword>
<accession>A0A1H3F612</accession>
<organism evidence="7 8">
    <name type="scientific">Acetomicrobium thermoterrenum DSM 13490</name>
    <dbReference type="NCBI Taxonomy" id="1120987"/>
    <lineage>
        <taxon>Bacteria</taxon>
        <taxon>Thermotogati</taxon>
        <taxon>Synergistota</taxon>
        <taxon>Synergistia</taxon>
        <taxon>Synergistales</taxon>
        <taxon>Acetomicrobiaceae</taxon>
        <taxon>Acetomicrobium</taxon>
    </lineage>
</organism>
<evidence type="ECO:0000259" key="5">
    <source>
        <dbReference type="PROSITE" id="PS51379"/>
    </source>
</evidence>
<dbReference type="EMBL" id="FNPD01000004">
    <property type="protein sequence ID" value="SDX86411.1"/>
    <property type="molecule type" value="Genomic_DNA"/>
</dbReference>
<keyword evidence="3" id="KW-0408">Iron</keyword>